<dbReference type="RefSeq" id="WP_257784529.1">
    <property type="nucleotide sequence ID" value="NZ_AJQI01000095.1"/>
</dbReference>
<evidence type="ECO:0000313" key="1">
    <source>
        <dbReference type="EMBL" id="BAR54880.1"/>
    </source>
</evidence>
<protein>
    <submittedName>
        <fullName evidence="1">Uncharacterized protein</fullName>
    </submittedName>
</protein>
<proteinExistence type="predicted"/>
<dbReference type="Proteomes" id="UP000063308">
    <property type="component" value="Chromosome"/>
</dbReference>
<name>A0A0E3VT17_9BRAD</name>
<dbReference type="AlphaFoldDB" id="A0A0E3VT17"/>
<accession>A0A0E3VT17</accession>
<reference evidence="1 2" key="1">
    <citation type="submission" date="2014-11" db="EMBL/GenBank/DDBJ databases">
        <title>Symbiosis island explosion on the genome of extra-slow-growing strains of soybean bradyrhizobia with massive insertion sequences.</title>
        <authorList>
            <person name="Iida T."/>
            <person name="Minamisawa K."/>
        </authorList>
    </citation>
    <scope>NUCLEOTIDE SEQUENCE [LARGE SCALE GENOMIC DNA]</scope>
    <source>
        <strain evidence="1 2">NK6</strain>
    </source>
</reference>
<dbReference type="GeneID" id="93018172"/>
<evidence type="ECO:0000313" key="2">
    <source>
        <dbReference type="Proteomes" id="UP000063308"/>
    </source>
</evidence>
<sequence length="41" mass="4128">MAAEVMAASMAQAKNPLIVVPSLCGPLGAADYHGGKLDISE</sequence>
<organism evidence="1 2">
    <name type="scientific">Bradyrhizobium diazoefficiens</name>
    <dbReference type="NCBI Taxonomy" id="1355477"/>
    <lineage>
        <taxon>Bacteria</taxon>
        <taxon>Pseudomonadati</taxon>
        <taxon>Pseudomonadota</taxon>
        <taxon>Alphaproteobacteria</taxon>
        <taxon>Hyphomicrobiales</taxon>
        <taxon>Nitrobacteraceae</taxon>
        <taxon>Bradyrhizobium</taxon>
    </lineage>
</organism>
<gene>
    <name evidence="1" type="ORF">NK6_1696</name>
</gene>
<dbReference type="EMBL" id="AP014685">
    <property type="protein sequence ID" value="BAR54880.1"/>
    <property type="molecule type" value="Genomic_DNA"/>
</dbReference>